<evidence type="ECO:0000313" key="3">
    <source>
        <dbReference type="Proteomes" id="UP000186601"/>
    </source>
</evidence>
<feature type="region of interest" description="Disordered" evidence="1">
    <location>
        <begin position="1"/>
        <end position="35"/>
    </location>
</feature>
<name>A0A2R6NRB3_9APHY</name>
<evidence type="ECO:0000313" key="2">
    <source>
        <dbReference type="EMBL" id="PSR75167.1"/>
    </source>
</evidence>
<dbReference type="STRING" id="98765.A0A2R6NRB3"/>
<dbReference type="OrthoDB" id="3265815at2759"/>
<dbReference type="EMBL" id="MLYV02000922">
    <property type="protein sequence ID" value="PSR75167.1"/>
    <property type="molecule type" value="Genomic_DNA"/>
</dbReference>
<accession>A0A2R6NRB3</accession>
<protein>
    <recommendedName>
        <fullName evidence="4">BTB domain-containing protein</fullName>
    </recommendedName>
</protein>
<dbReference type="Proteomes" id="UP000186601">
    <property type="component" value="Unassembled WGS sequence"/>
</dbReference>
<comment type="caution">
    <text evidence="2">The sequence shown here is derived from an EMBL/GenBank/DDBJ whole genome shotgun (WGS) entry which is preliminary data.</text>
</comment>
<keyword evidence="3" id="KW-1185">Reference proteome</keyword>
<feature type="compositionally biased region" description="Polar residues" evidence="1">
    <location>
        <begin position="1"/>
        <end position="14"/>
    </location>
</feature>
<organism evidence="2 3">
    <name type="scientific">Hermanssonia centrifuga</name>
    <dbReference type="NCBI Taxonomy" id="98765"/>
    <lineage>
        <taxon>Eukaryota</taxon>
        <taxon>Fungi</taxon>
        <taxon>Dikarya</taxon>
        <taxon>Basidiomycota</taxon>
        <taxon>Agaricomycotina</taxon>
        <taxon>Agaricomycetes</taxon>
        <taxon>Polyporales</taxon>
        <taxon>Meruliaceae</taxon>
        <taxon>Hermanssonia</taxon>
    </lineage>
</organism>
<evidence type="ECO:0000256" key="1">
    <source>
        <dbReference type="SAM" id="MobiDB-lite"/>
    </source>
</evidence>
<gene>
    <name evidence="2" type="ORF">PHLCEN_2v9283</name>
</gene>
<reference evidence="2 3" key="1">
    <citation type="submission" date="2018-02" db="EMBL/GenBank/DDBJ databases">
        <title>Genome sequence of the basidiomycete white-rot fungus Phlebia centrifuga.</title>
        <authorList>
            <person name="Granchi Z."/>
            <person name="Peng M."/>
            <person name="de Vries R.P."/>
            <person name="Hilden K."/>
            <person name="Makela M.R."/>
            <person name="Grigoriev I."/>
            <person name="Riley R."/>
        </authorList>
    </citation>
    <scope>NUCLEOTIDE SEQUENCE [LARGE SCALE GENOMIC DNA]</scope>
    <source>
        <strain evidence="2 3">FBCC195</strain>
    </source>
</reference>
<proteinExistence type="predicted"/>
<evidence type="ECO:0008006" key="4">
    <source>
        <dbReference type="Google" id="ProtNLM"/>
    </source>
</evidence>
<sequence>MESALANPSSNSQQHDQRQAPVMVPQHQEDKDEQTYSDPCTIALSAVFYPQAGLEPYHPDVAVVSSDQVFFYVHRERLLSVSFNKFNDMFPVHNETFSDFPLLYSASETADVMNIVFHVIYGKPCSPYSPSFDTLILVMNALRKYGVPLQWYMSTHTELFALFLSHAPFRSIEGYAIAAENNLDDLAVAVSSHLLSFQISSLTNDMANRIGAIYLKRLVSLHQNRMDMLRSFVFTPPEHHSPTVACTQDNQSNLYRAWALGVSQLVWEASPGMFASSVPHRKCLTHIGHRYFFRHDPVNR</sequence>
<dbReference type="AlphaFoldDB" id="A0A2R6NRB3"/>